<keyword evidence="2" id="KW-1185">Reference proteome</keyword>
<dbReference type="STRING" id="645134.A0A0L0HPL0"/>
<dbReference type="AlphaFoldDB" id="A0A0L0HPL0"/>
<dbReference type="Gene3D" id="2.70.50.70">
    <property type="match status" value="1"/>
</dbReference>
<reference evidence="1 2" key="1">
    <citation type="submission" date="2009-08" db="EMBL/GenBank/DDBJ databases">
        <title>The Genome Sequence of Spizellomyces punctatus strain DAOM BR117.</title>
        <authorList>
            <consortium name="The Broad Institute Genome Sequencing Platform"/>
            <person name="Russ C."/>
            <person name="Cuomo C."/>
            <person name="Shea T."/>
            <person name="Young S.K."/>
            <person name="Zeng Q."/>
            <person name="Koehrsen M."/>
            <person name="Haas B."/>
            <person name="Borodovsky M."/>
            <person name="Guigo R."/>
            <person name="Alvarado L."/>
            <person name="Berlin A."/>
            <person name="Bochicchio J."/>
            <person name="Borenstein D."/>
            <person name="Chapman S."/>
            <person name="Chen Z."/>
            <person name="Engels R."/>
            <person name="Freedman E."/>
            <person name="Gellesch M."/>
            <person name="Goldberg J."/>
            <person name="Griggs A."/>
            <person name="Gujja S."/>
            <person name="Heiman D."/>
            <person name="Hepburn T."/>
            <person name="Howarth C."/>
            <person name="Jen D."/>
            <person name="Larson L."/>
            <person name="Lewis B."/>
            <person name="Mehta T."/>
            <person name="Park D."/>
            <person name="Pearson M."/>
            <person name="Roberts A."/>
            <person name="Saif S."/>
            <person name="Shenoy N."/>
            <person name="Sisk P."/>
            <person name="Stolte C."/>
            <person name="Sykes S."/>
            <person name="Thomson T."/>
            <person name="Walk T."/>
            <person name="White J."/>
            <person name="Yandava C."/>
            <person name="Burger G."/>
            <person name="Gray M.W."/>
            <person name="Holland P.W.H."/>
            <person name="King N."/>
            <person name="Lang F.B.F."/>
            <person name="Roger A.J."/>
            <person name="Ruiz-Trillo I."/>
            <person name="Lander E."/>
            <person name="Nusbaum C."/>
        </authorList>
    </citation>
    <scope>NUCLEOTIDE SEQUENCE [LARGE SCALE GENOMIC DNA]</scope>
    <source>
        <strain evidence="1 2">DAOM BR117</strain>
    </source>
</reference>
<evidence type="ECO:0000313" key="1">
    <source>
        <dbReference type="EMBL" id="KND02905.1"/>
    </source>
</evidence>
<protein>
    <submittedName>
        <fullName evidence="1">Uncharacterized protein</fullName>
    </submittedName>
</protein>
<accession>A0A0L0HPL0</accession>
<proteinExistence type="predicted"/>
<sequence>MIKRIFWGAAAAAVALFPSLTSGHAILLFPTSRQTGTQMSFTDVGIKIATFPPTAAQLNSCLDSTPVAPQEAFVAGSDVTVKWSITIPHQNPPGVRVAVQYDPQSDFIVLQDNIDVNALSATLSLPADKSSDTAVLQWLWASQEDGGFYMACSDVMIKPAAAGNTGLSPQEPVSPSAATPAGC</sequence>
<dbReference type="EMBL" id="KQ257452">
    <property type="protein sequence ID" value="KND02905.1"/>
    <property type="molecule type" value="Genomic_DNA"/>
</dbReference>
<organism evidence="1 2">
    <name type="scientific">Spizellomyces punctatus (strain DAOM BR117)</name>
    <dbReference type="NCBI Taxonomy" id="645134"/>
    <lineage>
        <taxon>Eukaryota</taxon>
        <taxon>Fungi</taxon>
        <taxon>Fungi incertae sedis</taxon>
        <taxon>Chytridiomycota</taxon>
        <taxon>Chytridiomycota incertae sedis</taxon>
        <taxon>Chytridiomycetes</taxon>
        <taxon>Spizellomycetales</taxon>
        <taxon>Spizellomycetaceae</taxon>
        <taxon>Spizellomyces</taxon>
    </lineage>
</organism>
<dbReference type="Proteomes" id="UP000053201">
    <property type="component" value="Unassembled WGS sequence"/>
</dbReference>
<name>A0A0L0HPL0_SPIPD</name>
<dbReference type="InParanoid" id="A0A0L0HPL0"/>
<dbReference type="OrthoDB" id="2342176at2759"/>
<dbReference type="GeneID" id="27685611"/>
<dbReference type="VEuPathDB" id="FungiDB:SPPG_01985"/>
<dbReference type="RefSeq" id="XP_016610944.1">
    <property type="nucleotide sequence ID" value="XM_016750291.1"/>
</dbReference>
<evidence type="ECO:0000313" key="2">
    <source>
        <dbReference type="Proteomes" id="UP000053201"/>
    </source>
</evidence>
<gene>
    <name evidence="1" type="ORF">SPPG_01985</name>
</gene>